<protein>
    <submittedName>
        <fullName evidence="2">Uncharacterized protein</fullName>
    </submittedName>
</protein>
<dbReference type="Proteomes" id="UP001054945">
    <property type="component" value="Unassembled WGS sequence"/>
</dbReference>
<organism evidence="2 3">
    <name type="scientific">Caerostris extrusa</name>
    <name type="common">Bark spider</name>
    <name type="synonym">Caerostris bankana</name>
    <dbReference type="NCBI Taxonomy" id="172846"/>
    <lineage>
        <taxon>Eukaryota</taxon>
        <taxon>Metazoa</taxon>
        <taxon>Ecdysozoa</taxon>
        <taxon>Arthropoda</taxon>
        <taxon>Chelicerata</taxon>
        <taxon>Arachnida</taxon>
        <taxon>Araneae</taxon>
        <taxon>Araneomorphae</taxon>
        <taxon>Entelegynae</taxon>
        <taxon>Araneoidea</taxon>
        <taxon>Araneidae</taxon>
        <taxon>Caerostris</taxon>
    </lineage>
</organism>
<dbReference type="AlphaFoldDB" id="A0AAV4N115"/>
<dbReference type="EMBL" id="BPLR01002838">
    <property type="protein sequence ID" value="GIX78460.1"/>
    <property type="molecule type" value="Genomic_DNA"/>
</dbReference>
<sequence>MLLLVICLAFFMVRHADRSRDLFGFVKQSVPDSCSQYQHNIMHIVVIIVSYFLVRQVIVSNAMTGSIVIAVLLRFIVPVLHVRPRHMWLPPDAILSSHSNYNAILSLGRRS</sequence>
<evidence type="ECO:0000313" key="3">
    <source>
        <dbReference type="Proteomes" id="UP001054945"/>
    </source>
</evidence>
<accession>A0AAV4N115</accession>
<proteinExistence type="predicted"/>
<reference evidence="2 3" key="1">
    <citation type="submission" date="2021-06" db="EMBL/GenBank/DDBJ databases">
        <title>Caerostris extrusa draft genome.</title>
        <authorList>
            <person name="Kono N."/>
            <person name="Arakawa K."/>
        </authorList>
    </citation>
    <scope>NUCLEOTIDE SEQUENCE [LARGE SCALE GENOMIC DNA]</scope>
</reference>
<evidence type="ECO:0000313" key="2">
    <source>
        <dbReference type="EMBL" id="GIX78460.1"/>
    </source>
</evidence>
<feature type="chain" id="PRO_5043405505" evidence="1">
    <location>
        <begin position="17"/>
        <end position="111"/>
    </location>
</feature>
<evidence type="ECO:0000256" key="1">
    <source>
        <dbReference type="SAM" id="SignalP"/>
    </source>
</evidence>
<name>A0AAV4N115_CAEEX</name>
<gene>
    <name evidence="2" type="ORF">CEXT_217521</name>
</gene>
<keyword evidence="3" id="KW-1185">Reference proteome</keyword>
<feature type="signal peptide" evidence="1">
    <location>
        <begin position="1"/>
        <end position="16"/>
    </location>
</feature>
<keyword evidence="1" id="KW-0732">Signal</keyword>
<comment type="caution">
    <text evidence="2">The sequence shown here is derived from an EMBL/GenBank/DDBJ whole genome shotgun (WGS) entry which is preliminary data.</text>
</comment>